<reference evidence="2 3" key="1">
    <citation type="submission" date="2019-03" db="EMBL/GenBank/DDBJ databases">
        <title>The complete genome sequence of Neokomagataea sp. Jb2 NBRC113641.</title>
        <authorList>
            <person name="Chua K.-O."/>
            <person name="Chan K.-G."/>
            <person name="See-Too W.-S."/>
        </authorList>
    </citation>
    <scope>NUCLEOTIDE SEQUENCE [LARGE SCALE GENOMIC DNA]</scope>
    <source>
        <strain evidence="2 3">Jb2</strain>
    </source>
</reference>
<protein>
    <submittedName>
        <fullName evidence="2">Uncharacterized protein</fullName>
    </submittedName>
</protein>
<organism evidence="2 3">
    <name type="scientific">Oecophyllibacter saccharovorans</name>
    <dbReference type="NCBI Taxonomy" id="2558360"/>
    <lineage>
        <taxon>Bacteria</taxon>
        <taxon>Pseudomonadati</taxon>
        <taxon>Pseudomonadota</taxon>
        <taxon>Alphaproteobacteria</taxon>
        <taxon>Acetobacterales</taxon>
        <taxon>Acetobacteraceae</taxon>
        <taxon>Oecophyllibacter</taxon>
    </lineage>
</organism>
<dbReference type="EMBL" id="SORZ01000002">
    <property type="protein sequence ID" value="TPW34132.1"/>
    <property type="molecule type" value="Genomic_DNA"/>
</dbReference>
<sequence>MPRSRFFRLGRAGMFVARRCPDAQLSRVQDSDPTNAWFRRWGLPLLLTVGSLTGGCSALAPENLLKSQPKADMSVPYPPTTFRGEEGEEAEVPVPGLNRPIGAPDQEENDSQGQTSHSASPSPMGGGMGGDAVDVTPHQVTTDTDVTYGANGPSNVAGQQ</sequence>
<name>A0A506ULK4_9PROT</name>
<dbReference type="Proteomes" id="UP000315037">
    <property type="component" value="Unassembled WGS sequence"/>
</dbReference>
<evidence type="ECO:0000313" key="3">
    <source>
        <dbReference type="Proteomes" id="UP000315037"/>
    </source>
</evidence>
<proteinExistence type="predicted"/>
<keyword evidence="3" id="KW-1185">Reference proteome</keyword>
<evidence type="ECO:0000256" key="1">
    <source>
        <dbReference type="SAM" id="MobiDB-lite"/>
    </source>
</evidence>
<dbReference type="AlphaFoldDB" id="A0A506ULK4"/>
<comment type="caution">
    <text evidence="2">The sequence shown here is derived from an EMBL/GenBank/DDBJ whole genome shotgun (WGS) entry which is preliminary data.</text>
</comment>
<evidence type="ECO:0000313" key="2">
    <source>
        <dbReference type="EMBL" id="TPW34132.1"/>
    </source>
</evidence>
<accession>A0A506ULK4</accession>
<gene>
    <name evidence="2" type="ORF">E3202_06280</name>
</gene>
<dbReference type="RefSeq" id="WP_165600791.1">
    <property type="nucleotide sequence ID" value="NZ_SORZ01000002.1"/>
</dbReference>
<feature type="region of interest" description="Disordered" evidence="1">
    <location>
        <begin position="67"/>
        <end position="160"/>
    </location>
</feature>